<sequence>MRDRRDGWHYTDGRGVTLSLPERPRRVAVAELLAASTLAAAGIRPVAAALGPDPGGDVCFAAAGFAPDGVARLDTPGDPAIDPGMLAASRPDLVVDRFAREHGFPTVVLPLKERGQSLDDLLAETARLAVALGASPPATDSYQAAKLQVSAALKGRTIIFGYARGARLSILDPSRYPWLVTLQELGSRVLGERTPDDGPHGTPVPWAAARADMIFVNGEIPPGFRAHPWDDTWHAFSYPNYARLFTALTTLDRTAA</sequence>
<reference evidence="1 2" key="1">
    <citation type="submission" date="2020-08" db="EMBL/GenBank/DDBJ databases">
        <title>Genomic Encyclopedia of Type Strains, Phase III (KMG-III): the genomes of soil and plant-associated and newly described type strains.</title>
        <authorList>
            <person name="Whitman W."/>
        </authorList>
    </citation>
    <scope>NUCLEOTIDE SEQUENCE [LARGE SCALE GENOMIC DNA]</scope>
    <source>
        <strain evidence="1 2">CECT 3287</strain>
    </source>
</reference>
<dbReference type="Gene3D" id="3.40.50.1980">
    <property type="entry name" value="Nitrogenase molybdenum iron protein domain"/>
    <property type="match status" value="1"/>
</dbReference>
<evidence type="ECO:0000313" key="1">
    <source>
        <dbReference type="EMBL" id="MBB3095470.1"/>
    </source>
</evidence>
<accession>A0A7W5FEK9</accession>
<protein>
    <recommendedName>
        <fullName evidence="3">Iron complex transport system substrate-binding protein</fullName>
    </recommendedName>
</protein>
<dbReference type="AlphaFoldDB" id="A0A7W5FEK9"/>
<dbReference type="Proteomes" id="UP000590749">
    <property type="component" value="Unassembled WGS sequence"/>
</dbReference>
<dbReference type="RefSeq" id="WP_183220250.1">
    <property type="nucleotide sequence ID" value="NZ_BMPW01000004.1"/>
</dbReference>
<dbReference type="SUPFAM" id="SSF53807">
    <property type="entry name" value="Helical backbone' metal receptor"/>
    <property type="match status" value="1"/>
</dbReference>
<proteinExistence type="predicted"/>
<evidence type="ECO:0000313" key="2">
    <source>
        <dbReference type="Proteomes" id="UP000590749"/>
    </source>
</evidence>
<gene>
    <name evidence="1" type="ORF">FHR83_003140</name>
</gene>
<keyword evidence="2" id="KW-1185">Reference proteome</keyword>
<dbReference type="EMBL" id="JACHXF010000006">
    <property type="protein sequence ID" value="MBB3095470.1"/>
    <property type="molecule type" value="Genomic_DNA"/>
</dbReference>
<name>A0A7W5FEK9_9ACTN</name>
<evidence type="ECO:0008006" key="3">
    <source>
        <dbReference type="Google" id="ProtNLM"/>
    </source>
</evidence>
<comment type="caution">
    <text evidence="1">The sequence shown here is derived from an EMBL/GenBank/DDBJ whole genome shotgun (WGS) entry which is preliminary data.</text>
</comment>
<organism evidence="1 2">
    <name type="scientific">Actinoplanes campanulatus</name>
    <dbReference type="NCBI Taxonomy" id="113559"/>
    <lineage>
        <taxon>Bacteria</taxon>
        <taxon>Bacillati</taxon>
        <taxon>Actinomycetota</taxon>
        <taxon>Actinomycetes</taxon>
        <taxon>Micromonosporales</taxon>
        <taxon>Micromonosporaceae</taxon>
        <taxon>Actinoplanes</taxon>
    </lineage>
</organism>